<dbReference type="eggNOG" id="ENOG5032F8R">
    <property type="taxonomic scope" value="Bacteria"/>
</dbReference>
<dbReference type="PATRIC" id="fig|348824.6.peg.3550"/>
<name>W6RXJ1_9HYPH</name>
<reference evidence="1" key="1">
    <citation type="submission" date="2013-11" db="EMBL/GenBank/DDBJ databases">
        <title>Draft genome sequence of the broad-host-range Rhizobium sp. LPU83 strain, a member of the low-genetic diversity Oregon-like Rhizobium sp. group.</title>
        <authorList>
            <person name="Wibberg D."/>
            <person name="Puehler A."/>
            <person name="Schlueter A."/>
        </authorList>
    </citation>
    <scope>NUCLEOTIDE SEQUENCE [LARGE SCALE GENOMIC DNA]</scope>
    <source>
        <strain evidence="1">LPU83</strain>
    </source>
</reference>
<accession>W6RXJ1</accession>
<dbReference type="AlphaFoldDB" id="W6RXJ1"/>
<keyword evidence="2" id="KW-1185">Reference proteome</keyword>
<evidence type="ECO:0000313" key="2">
    <source>
        <dbReference type="Proteomes" id="UP000019443"/>
    </source>
</evidence>
<evidence type="ECO:0000313" key="1">
    <source>
        <dbReference type="EMBL" id="CDM58941.1"/>
    </source>
</evidence>
<protein>
    <submittedName>
        <fullName evidence="1">Uncharacterized protein</fullName>
    </submittedName>
</protein>
<dbReference type="HOGENOM" id="CLU_154606_0_0_5"/>
<dbReference type="Proteomes" id="UP000019443">
    <property type="component" value="Chromosome"/>
</dbReference>
<dbReference type="EMBL" id="HG916852">
    <property type="protein sequence ID" value="CDM58941.1"/>
    <property type="molecule type" value="Genomic_DNA"/>
</dbReference>
<sequence length="127" mass="14064">MRYAQARLFWRRALKRSATGAGIMKAAFHTTLMIFVALLPAVAAGASDGWNRDGRGTSTWHVSPSEGTCNVSQATNRARRAGIYRTDVVYRDENVLTLRGLTGWGDRREITFANVRGCPEVGLQHLQ</sequence>
<proteinExistence type="predicted"/>
<dbReference type="KEGG" id="rhl:LPU83_3291"/>
<gene>
    <name evidence="1" type="ORF">LPU83_3291</name>
</gene>
<organism evidence="1 2">
    <name type="scientific">Rhizobium favelukesii</name>
    <dbReference type="NCBI Taxonomy" id="348824"/>
    <lineage>
        <taxon>Bacteria</taxon>
        <taxon>Pseudomonadati</taxon>
        <taxon>Pseudomonadota</taxon>
        <taxon>Alphaproteobacteria</taxon>
        <taxon>Hyphomicrobiales</taxon>
        <taxon>Rhizobiaceae</taxon>
        <taxon>Rhizobium/Agrobacterium group</taxon>
        <taxon>Rhizobium</taxon>
    </lineage>
</organism>